<dbReference type="RefSeq" id="WP_121855210.1">
    <property type="nucleotide sequence ID" value="NZ_CP037952.1"/>
</dbReference>
<organism evidence="3 4">
    <name type="scientific">Parashewanella spongiae</name>
    <dbReference type="NCBI Taxonomy" id="342950"/>
    <lineage>
        <taxon>Bacteria</taxon>
        <taxon>Pseudomonadati</taxon>
        <taxon>Pseudomonadota</taxon>
        <taxon>Gammaproteobacteria</taxon>
        <taxon>Alteromonadales</taxon>
        <taxon>Shewanellaceae</taxon>
        <taxon>Parashewanella</taxon>
    </lineage>
</organism>
<dbReference type="Pfam" id="PF18602">
    <property type="entry name" value="Rap1a"/>
    <property type="match status" value="1"/>
</dbReference>
<feature type="domain" description="Rap1a immunity protein" evidence="2">
    <location>
        <begin position="24"/>
        <end position="104"/>
    </location>
</feature>
<dbReference type="EMBL" id="QYYH01000220">
    <property type="protein sequence ID" value="RJY02327.1"/>
    <property type="molecule type" value="Genomic_DNA"/>
</dbReference>
<dbReference type="InterPro" id="IPR041238">
    <property type="entry name" value="Rap1a"/>
</dbReference>
<keyword evidence="4" id="KW-1185">Reference proteome</keyword>
<dbReference type="AlphaFoldDB" id="A0A3A6T371"/>
<name>A0A3A6T371_9GAMM</name>
<dbReference type="Gene3D" id="1.10.890.40">
    <property type="match status" value="1"/>
</dbReference>
<feature type="chain" id="PRO_5017378023" description="Rap1a immunity protein domain-containing protein" evidence="1">
    <location>
        <begin position="20"/>
        <end position="109"/>
    </location>
</feature>
<proteinExistence type="predicted"/>
<evidence type="ECO:0000259" key="2">
    <source>
        <dbReference type="Pfam" id="PF18602"/>
    </source>
</evidence>
<dbReference type="OrthoDB" id="7062115at2"/>
<dbReference type="Proteomes" id="UP000273022">
    <property type="component" value="Unassembled WGS sequence"/>
</dbReference>
<evidence type="ECO:0000313" key="4">
    <source>
        <dbReference type="Proteomes" id="UP000273022"/>
    </source>
</evidence>
<accession>A0A3A6T371</accession>
<protein>
    <recommendedName>
        <fullName evidence="2">Rap1a immunity protein domain-containing protein</fullName>
    </recommendedName>
</protein>
<evidence type="ECO:0000313" key="3">
    <source>
        <dbReference type="EMBL" id="RJY02327.1"/>
    </source>
</evidence>
<feature type="signal peptide" evidence="1">
    <location>
        <begin position="1"/>
        <end position="19"/>
    </location>
</feature>
<sequence length="109" mass="11725">MWKKALVATLAVASSTTSADFFDGNELVHRLNGGDANTSFSKGLAAGFIVGVYDTVGSKYCPPSNIYTGQLYLVVRKYLDANPEQLQSPASKLVEEAVAEAFPCDKPYK</sequence>
<reference evidence="3 4" key="1">
    <citation type="submission" date="2018-09" db="EMBL/GenBank/DDBJ databases">
        <title>Phylogeny of the Shewanellaceae, and recommendation for two new genera, Pseudoshewanella and Parashewanella.</title>
        <authorList>
            <person name="Wang G."/>
        </authorList>
    </citation>
    <scope>NUCLEOTIDE SEQUENCE [LARGE SCALE GENOMIC DNA]</scope>
    <source>
        <strain evidence="3 4">KCTC 22492</strain>
    </source>
</reference>
<comment type="caution">
    <text evidence="3">The sequence shown here is derived from an EMBL/GenBank/DDBJ whole genome shotgun (WGS) entry which is preliminary data.</text>
</comment>
<gene>
    <name evidence="3" type="ORF">D5R81_19335</name>
</gene>
<keyword evidence="1" id="KW-0732">Signal</keyword>
<evidence type="ECO:0000256" key="1">
    <source>
        <dbReference type="SAM" id="SignalP"/>
    </source>
</evidence>